<evidence type="ECO:0000313" key="3">
    <source>
        <dbReference type="Proteomes" id="UP000053676"/>
    </source>
</evidence>
<reference evidence="3" key="1">
    <citation type="journal article" date="2014" name="Nat. Genet.">
        <title>Genome of the human hookworm Necator americanus.</title>
        <authorList>
            <person name="Tang Y.T."/>
            <person name="Gao X."/>
            <person name="Rosa B.A."/>
            <person name="Abubucker S."/>
            <person name="Hallsworth-Pepin K."/>
            <person name="Martin J."/>
            <person name="Tyagi R."/>
            <person name="Heizer E."/>
            <person name="Zhang X."/>
            <person name="Bhonagiri-Palsikar V."/>
            <person name="Minx P."/>
            <person name="Warren W.C."/>
            <person name="Wang Q."/>
            <person name="Zhan B."/>
            <person name="Hotez P.J."/>
            <person name="Sternberg P.W."/>
            <person name="Dougall A."/>
            <person name="Gaze S.T."/>
            <person name="Mulvenna J."/>
            <person name="Sotillo J."/>
            <person name="Ranganathan S."/>
            <person name="Rabelo E.M."/>
            <person name="Wilson R.K."/>
            <person name="Felgner P.L."/>
            <person name="Bethony J."/>
            <person name="Hawdon J.M."/>
            <person name="Gasser R.B."/>
            <person name="Loukas A."/>
            <person name="Mitreva M."/>
        </authorList>
    </citation>
    <scope>NUCLEOTIDE SEQUENCE [LARGE SCALE GENOMIC DNA]</scope>
</reference>
<gene>
    <name evidence="2" type="ORF">NECAME_16405</name>
</gene>
<proteinExistence type="predicted"/>
<keyword evidence="3" id="KW-1185">Reference proteome</keyword>
<dbReference type="Proteomes" id="UP000053676">
    <property type="component" value="Unassembled WGS sequence"/>
</dbReference>
<feature type="region of interest" description="Disordered" evidence="1">
    <location>
        <begin position="22"/>
        <end position="44"/>
    </location>
</feature>
<accession>W2TXF5</accession>
<evidence type="ECO:0000256" key="1">
    <source>
        <dbReference type="SAM" id="MobiDB-lite"/>
    </source>
</evidence>
<evidence type="ECO:0000313" key="2">
    <source>
        <dbReference type="EMBL" id="ETN86334.1"/>
    </source>
</evidence>
<name>W2TXF5_NECAM</name>
<sequence length="44" mass="4984">MVFVVVASQAFCEQMLLRVPKPPSCDESTERKQHSLSVYNPMSL</sequence>
<protein>
    <submittedName>
        <fullName evidence="2">Uncharacterized protein</fullName>
    </submittedName>
</protein>
<dbReference type="KEGG" id="nai:NECAME_16405"/>
<organism evidence="2 3">
    <name type="scientific">Necator americanus</name>
    <name type="common">Human hookworm</name>
    <dbReference type="NCBI Taxonomy" id="51031"/>
    <lineage>
        <taxon>Eukaryota</taxon>
        <taxon>Metazoa</taxon>
        <taxon>Ecdysozoa</taxon>
        <taxon>Nematoda</taxon>
        <taxon>Chromadorea</taxon>
        <taxon>Rhabditida</taxon>
        <taxon>Rhabditina</taxon>
        <taxon>Rhabditomorpha</taxon>
        <taxon>Strongyloidea</taxon>
        <taxon>Ancylostomatidae</taxon>
        <taxon>Bunostominae</taxon>
        <taxon>Necator</taxon>
    </lineage>
</organism>
<dbReference type="AlphaFoldDB" id="W2TXF5"/>
<dbReference type="EMBL" id="KI657574">
    <property type="protein sequence ID" value="ETN86334.1"/>
    <property type="molecule type" value="Genomic_DNA"/>
</dbReference>
<feature type="compositionally biased region" description="Polar residues" evidence="1">
    <location>
        <begin position="35"/>
        <end position="44"/>
    </location>
</feature>